<dbReference type="InterPro" id="IPR027417">
    <property type="entry name" value="P-loop_NTPase"/>
</dbReference>
<dbReference type="PROSITE" id="PS00211">
    <property type="entry name" value="ABC_TRANSPORTER_1"/>
    <property type="match status" value="1"/>
</dbReference>
<gene>
    <name evidence="4" type="ORF">GF339_09735</name>
</gene>
<feature type="domain" description="ABC transporter" evidence="3">
    <location>
        <begin position="306"/>
        <end position="535"/>
    </location>
</feature>
<evidence type="ECO:0000313" key="5">
    <source>
        <dbReference type="Proteomes" id="UP000649604"/>
    </source>
</evidence>
<evidence type="ECO:0000256" key="2">
    <source>
        <dbReference type="ARBA" id="ARBA00022840"/>
    </source>
</evidence>
<evidence type="ECO:0000259" key="3">
    <source>
        <dbReference type="PROSITE" id="PS50893"/>
    </source>
</evidence>
<keyword evidence="2 4" id="KW-0067">ATP-binding</keyword>
<comment type="caution">
    <text evidence="4">The sequence shown here is derived from an EMBL/GenBank/DDBJ whole genome shotgun (WGS) entry which is preliminary data.</text>
</comment>
<dbReference type="GO" id="GO:0005524">
    <property type="term" value="F:ATP binding"/>
    <property type="evidence" value="ECO:0007669"/>
    <property type="project" value="UniProtKB-KW"/>
</dbReference>
<dbReference type="Pfam" id="PF00005">
    <property type="entry name" value="ABC_tran"/>
    <property type="match status" value="2"/>
</dbReference>
<dbReference type="InterPro" id="IPR003593">
    <property type="entry name" value="AAA+_ATPase"/>
</dbReference>
<keyword evidence="1" id="KW-0547">Nucleotide-binding</keyword>
<organism evidence="4 5">
    <name type="scientific">candidate division KSB3 bacterium</name>
    <dbReference type="NCBI Taxonomy" id="2044937"/>
    <lineage>
        <taxon>Bacteria</taxon>
        <taxon>candidate division KSB3</taxon>
    </lineage>
</organism>
<dbReference type="InterPro" id="IPR050334">
    <property type="entry name" value="Molybdenum_import_ModC"/>
</dbReference>
<evidence type="ECO:0000313" key="4">
    <source>
        <dbReference type="EMBL" id="MBD3324854.1"/>
    </source>
</evidence>
<name>A0A9D5Q5I2_9BACT</name>
<dbReference type="SUPFAM" id="SSF52540">
    <property type="entry name" value="P-loop containing nucleoside triphosphate hydrolases"/>
    <property type="match status" value="2"/>
</dbReference>
<reference evidence="4" key="1">
    <citation type="submission" date="2019-11" db="EMBL/GenBank/DDBJ databases">
        <title>Microbial mats filling the niche in hypersaline microbial mats.</title>
        <authorList>
            <person name="Wong H.L."/>
            <person name="Macleod F.I."/>
            <person name="White R.A. III"/>
            <person name="Burns B.P."/>
        </authorList>
    </citation>
    <scope>NUCLEOTIDE SEQUENCE</scope>
    <source>
        <strain evidence="4">Rbin_158</strain>
    </source>
</reference>
<sequence>MNGDRTGPAAPLIALRDVTLRVGRTVLFEQTNWEILSDQQWAISGPTGSGKSTLAKALCHEVTIIHGQMLYFFDRPDEATGKPQPRSYFNRGEIVKISPEGHRELLQKYSGYHQARWQSIEGSDVPTVSEFLTGHHIEHICPYDVSPMKVDEEVYRRRRQHAVELLGIEYLVDRKILHISNGEGRKVLIARALMQSPHLLILDDPFCGLDYTSRATLTQAIHDLLAAGSPRILLITPREDEIPADITHVLRVEQNRVTAKGPKATILQNDVAQEVSATSASFQRLPSLDIPPPLYPPPVIEHPYFIEMQDTCVSYGDTQVLHNITWVMRQGEHWAVLGPNGAGKTTLLSLILADNPQAYKNDITLFGRRRGSGESIWEIKQKIGWVSPELQIYYHGATTCHNVICSGFFDSVGLYRTYSPEQAETAIQWMHALDIEPLAERPLGTVSVGQQRLVLLARALVKTPLLLVLDEPCQGLDGKHRDRIITLLDALCQQMAISLIYVTHHFDEMPQAISHVLKLDQGRIREYGTRQEVLGW</sequence>
<protein>
    <submittedName>
        <fullName evidence="4">ATP-binding cassette domain-containing protein</fullName>
    </submittedName>
</protein>
<dbReference type="Gene3D" id="3.40.50.300">
    <property type="entry name" value="P-loop containing nucleotide triphosphate hydrolases"/>
    <property type="match status" value="2"/>
</dbReference>
<feature type="domain" description="ABC transporter" evidence="3">
    <location>
        <begin position="13"/>
        <end position="279"/>
    </location>
</feature>
<dbReference type="PANTHER" id="PTHR43514">
    <property type="entry name" value="ABC TRANSPORTER I FAMILY MEMBER 10"/>
    <property type="match status" value="1"/>
</dbReference>
<proteinExistence type="predicted"/>
<dbReference type="AlphaFoldDB" id="A0A9D5Q5I2"/>
<dbReference type="GO" id="GO:0016887">
    <property type="term" value="F:ATP hydrolysis activity"/>
    <property type="evidence" value="ECO:0007669"/>
    <property type="project" value="InterPro"/>
</dbReference>
<evidence type="ECO:0000256" key="1">
    <source>
        <dbReference type="ARBA" id="ARBA00022741"/>
    </source>
</evidence>
<dbReference type="InterPro" id="IPR017871">
    <property type="entry name" value="ABC_transporter-like_CS"/>
</dbReference>
<dbReference type="InterPro" id="IPR003439">
    <property type="entry name" value="ABC_transporter-like_ATP-bd"/>
</dbReference>
<dbReference type="PANTHER" id="PTHR43514:SF4">
    <property type="entry name" value="ABC TRANSPORTER I FAMILY MEMBER 10"/>
    <property type="match status" value="1"/>
</dbReference>
<dbReference type="EMBL" id="WJJP01000309">
    <property type="protein sequence ID" value="MBD3324854.1"/>
    <property type="molecule type" value="Genomic_DNA"/>
</dbReference>
<dbReference type="Proteomes" id="UP000649604">
    <property type="component" value="Unassembled WGS sequence"/>
</dbReference>
<dbReference type="SMART" id="SM00382">
    <property type="entry name" value="AAA"/>
    <property type="match status" value="2"/>
</dbReference>
<accession>A0A9D5Q5I2</accession>
<dbReference type="PROSITE" id="PS50893">
    <property type="entry name" value="ABC_TRANSPORTER_2"/>
    <property type="match status" value="2"/>
</dbReference>